<keyword evidence="7 10" id="KW-0067">ATP-binding</keyword>
<sequence>MGNDTLLLVMGVSGSGKTTVGAMLAGRLRWRYAEADDFHPAANVARMAAGEPLTDTDRWPWLEAIAAWMDARRAAGEPAVVTCSALKRSYRDLLRAGRPQVALVYLRGNHDLIAARLLARHGHFFPDKLLASQFADLEEPGADEDPLVVDLHGTPDEIVDRIVAGLT</sequence>
<gene>
    <name evidence="11" type="ORF">IW245_001642</name>
</gene>
<dbReference type="GO" id="GO:0019521">
    <property type="term" value="P:D-gluconate metabolic process"/>
    <property type="evidence" value="ECO:0007669"/>
    <property type="project" value="UniProtKB-KW"/>
</dbReference>
<keyword evidence="5 10" id="KW-0547">Nucleotide-binding</keyword>
<dbReference type="FunFam" id="3.40.50.300:FF:000522">
    <property type="entry name" value="Gluconokinase"/>
    <property type="match status" value="1"/>
</dbReference>
<dbReference type="Proteomes" id="UP000622552">
    <property type="component" value="Unassembled WGS sequence"/>
</dbReference>
<evidence type="ECO:0000256" key="4">
    <source>
        <dbReference type="ARBA" id="ARBA00022679"/>
    </source>
</evidence>
<evidence type="ECO:0000256" key="3">
    <source>
        <dbReference type="ARBA" id="ARBA00012054"/>
    </source>
</evidence>
<dbReference type="EMBL" id="JADOUF010000001">
    <property type="protein sequence ID" value="MBG6135448.1"/>
    <property type="molecule type" value="Genomic_DNA"/>
</dbReference>
<comment type="pathway">
    <text evidence="1">Carbohydrate acid metabolism.</text>
</comment>
<keyword evidence="6 10" id="KW-0418">Kinase</keyword>
<evidence type="ECO:0000256" key="6">
    <source>
        <dbReference type="ARBA" id="ARBA00022777"/>
    </source>
</evidence>
<organism evidence="11 12">
    <name type="scientific">Longispora fulva</name>
    <dbReference type="NCBI Taxonomy" id="619741"/>
    <lineage>
        <taxon>Bacteria</taxon>
        <taxon>Bacillati</taxon>
        <taxon>Actinomycetota</taxon>
        <taxon>Actinomycetes</taxon>
        <taxon>Micromonosporales</taxon>
        <taxon>Micromonosporaceae</taxon>
        <taxon>Longispora</taxon>
    </lineage>
</organism>
<evidence type="ECO:0000313" key="11">
    <source>
        <dbReference type="EMBL" id="MBG6135448.1"/>
    </source>
</evidence>
<dbReference type="InterPro" id="IPR027417">
    <property type="entry name" value="P-loop_NTPase"/>
</dbReference>
<dbReference type="CDD" id="cd02021">
    <property type="entry name" value="GntK"/>
    <property type="match status" value="1"/>
</dbReference>
<evidence type="ECO:0000256" key="5">
    <source>
        <dbReference type="ARBA" id="ARBA00022741"/>
    </source>
</evidence>
<dbReference type="AlphaFoldDB" id="A0A8J7GPD2"/>
<evidence type="ECO:0000256" key="2">
    <source>
        <dbReference type="ARBA" id="ARBA00008420"/>
    </source>
</evidence>
<protein>
    <recommendedName>
        <fullName evidence="3 10">Gluconokinase</fullName>
        <ecNumber evidence="3 10">2.7.1.12</ecNumber>
    </recommendedName>
</protein>
<dbReference type="PANTHER" id="PTHR43442">
    <property type="entry name" value="GLUCONOKINASE-RELATED"/>
    <property type="match status" value="1"/>
</dbReference>
<keyword evidence="12" id="KW-1185">Reference proteome</keyword>
<evidence type="ECO:0000256" key="8">
    <source>
        <dbReference type="ARBA" id="ARBA00023064"/>
    </source>
</evidence>
<evidence type="ECO:0000256" key="10">
    <source>
        <dbReference type="RuleBase" id="RU363066"/>
    </source>
</evidence>
<dbReference type="PANTHER" id="PTHR43442:SF3">
    <property type="entry name" value="GLUCONOKINASE-RELATED"/>
    <property type="match status" value="1"/>
</dbReference>
<evidence type="ECO:0000256" key="1">
    <source>
        <dbReference type="ARBA" id="ARBA00004761"/>
    </source>
</evidence>
<name>A0A8J7GPD2_9ACTN</name>
<dbReference type="GO" id="GO:0005524">
    <property type="term" value="F:ATP binding"/>
    <property type="evidence" value="ECO:0007669"/>
    <property type="project" value="UniProtKB-KW"/>
</dbReference>
<dbReference type="Pfam" id="PF13671">
    <property type="entry name" value="AAA_33"/>
    <property type="match status" value="1"/>
</dbReference>
<dbReference type="EC" id="2.7.1.12" evidence="3 10"/>
<dbReference type="Gene3D" id="3.40.50.300">
    <property type="entry name" value="P-loop containing nucleotide triphosphate hydrolases"/>
    <property type="match status" value="1"/>
</dbReference>
<proteinExistence type="inferred from homology"/>
<evidence type="ECO:0000256" key="9">
    <source>
        <dbReference type="ARBA" id="ARBA00048090"/>
    </source>
</evidence>
<keyword evidence="8" id="KW-0311">Gluconate utilization</keyword>
<keyword evidence="4 10" id="KW-0808">Transferase</keyword>
<dbReference type="GO" id="GO:0005737">
    <property type="term" value="C:cytoplasm"/>
    <property type="evidence" value="ECO:0007669"/>
    <property type="project" value="TreeGrafter"/>
</dbReference>
<dbReference type="GO" id="GO:0046316">
    <property type="term" value="F:gluconokinase activity"/>
    <property type="evidence" value="ECO:0007669"/>
    <property type="project" value="UniProtKB-EC"/>
</dbReference>
<dbReference type="InterPro" id="IPR006001">
    <property type="entry name" value="Therm_gnt_kin"/>
</dbReference>
<comment type="similarity">
    <text evidence="2 10">Belongs to the gluconokinase GntK/GntV family.</text>
</comment>
<comment type="catalytic activity">
    <reaction evidence="9 10">
        <text>D-gluconate + ATP = 6-phospho-D-gluconate + ADP + H(+)</text>
        <dbReference type="Rhea" id="RHEA:19433"/>
        <dbReference type="ChEBI" id="CHEBI:15378"/>
        <dbReference type="ChEBI" id="CHEBI:18391"/>
        <dbReference type="ChEBI" id="CHEBI:30616"/>
        <dbReference type="ChEBI" id="CHEBI:58759"/>
        <dbReference type="ChEBI" id="CHEBI:456216"/>
        <dbReference type="EC" id="2.7.1.12"/>
    </reaction>
</comment>
<comment type="caution">
    <text evidence="11">The sequence shown here is derived from an EMBL/GenBank/DDBJ whole genome shotgun (WGS) entry which is preliminary data.</text>
</comment>
<evidence type="ECO:0000313" key="12">
    <source>
        <dbReference type="Proteomes" id="UP000622552"/>
    </source>
</evidence>
<dbReference type="NCBIfam" id="TIGR01313">
    <property type="entry name" value="therm_gnt_kin"/>
    <property type="match status" value="1"/>
</dbReference>
<accession>A0A8J7GPD2</accession>
<dbReference type="SUPFAM" id="SSF52540">
    <property type="entry name" value="P-loop containing nucleoside triphosphate hydrolases"/>
    <property type="match status" value="1"/>
</dbReference>
<reference evidence="11" key="1">
    <citation type="submission" date="2020-11" db="EMBL/GenBank/DDBJ databases">
        <title>Sequencing the genomes of 1000 actinobacteria strains.</title>
        <authorList>
            <person name="Klenk H.-P."/>
        </authorList>
    </citation>
    <scope>NUCLEOTIDE SEQUENCE</scope>
    <source>
        <strain evidence="11">DSM 45356</strain>
    </source>
</reference>
<dbReference type="RefSeq" id="WP_231398706.1">
    <property type="nucleotide sequence ID" value="NZ_BONS01000003.1"/>
</dbReference>
<evidence type="ECO:0000256" key="7">
    <source>
        <dbReference type="ARBA" id="ARBA00022840"/>
    </source>
</evidence>